<evidence type="ECO:0000256" key="1">
    <source>
        <dbReference type="SAM" id="Phobius"/>
    </source>
</evidence>
<organism evidence="2 3">
    <name type="scientific">Fusarium phyllophilum</name>
    <dbReference type="NCBI Taxonomy" id="47803"/>
    <lineage>
        <taxon>Eukaryota</taxon>
        <taxon>Fungi</taxon>
        <taxon>Dikarya</taxon>
        <taxon>Ascomycota</taxon>
        <taxon>Pezizomycotina</taxon>
        <taxon>Sordariomycetes</taxon>
        <taxon>Hypocreomycetidae</taxon>
        <taxon>Hypocreales</taxon>
        <taxon>Nectriaceae</taxon>
        <taxon>Fusarium</taxon>
        <taxon>Fusarium fujikuroi species complex</taxon>
    </lineage>
</organism>
<keyword evidence="3" id="KW-1185">Reference proteome</keyword>
<evidence type="ECO:0000313" key="3">
    <source>
        <dbReference type="Proteomes" id="UP000582016"/>
    </source>
</evidence>
<gene>
    <name evidence="2" type="ORF">FPHYL_4052</name>
</gene>
<feature type="transmembrane region" description="Helical" evidence="1">
    <location>
        <begin position="124"/>
        <end position="147"/>
    </location>
</feature>
<keyword evidence="1" id="KW-1133">Transmembrane helix</keyword>
<accession>A0A8H5K311</accession>
<dbReference type="OrthoDB" id="5104709at2759"/>
<feature type="transmembrane region" description="Helical" evidence="1">
    <location>
        <begin position="15"/>
        <end position="38"/>
    </location>
</feature>
<proteinExistence type="predicted"/>
<keyword evidence="1" id="KW-0472">Membrane</keyword>
<feature type="transmembrane region" description="Helical" evidence="1">
    <location>
        <begin position="380"/>
        <end position="404"/>
    </location>
</feature>
<protein>
    <submittedName>
        <fullName evidence="2">Uncharacterized protein</fullName>
    </submittedName>
</protein>
<sequence>MSRQSSSRDLLRFGVWAAIATSFIVLVEAIIFLSWLWFEDRESEAWRRFMLSGRATQSITLMSVLIRWAIGTLAAITTSMAASIALELHGVPISALAEVSIARFTNSGPQSFRKMLPGTTFRPWLRILMIFLFALVGASQFASTLLVSDLRELTILSLKKNMSYGFNFGGLNDPTSSDAIPPLPVRGDGLEYWNKVPSQYEIFAEYSEPKQWSDELDDTGTVLRAFLPISTMAQRESIQSFNGIARVIDTHVLGAAGTEDRAISSRRQILNISPSMLKRSLHDTLLNSTARESWLSSMGFPDLAICSSCDPDGLRTVSPLTWQIFTDIIDTTNSPALAIQALTTLVWRMAYYEHITSYSEAVQPARVTTFDLVQAPVRKWGFTTLMAIIIGNIIIFLVIAFIFLSHTESSFLENAWHTVAQISQNDKLRPILERVTLASDQDVGRMIRVEEPPKDFMGNVKDFFCSTAVSATFSSSATDISSTFAESATSTVETLATETSTVIESETTTAIDTTVTEASTLIGSATTETTDVTISSRATSGSTLFTSVTSADTTIAASTETTAVETSAPTTTTAETSTAMATTTISEEPAPTDHLLIAGQGSAQGLPLKSTNTNGEYIIFGDRTSRWTVGRFVVDDTTGYLTRDGIPVCAKYRFMDRSASLTPCSVEYYQGGTSRLVCARNPAAGTALQCSAVKLDCVSSGPGDRQSCTVSTEANWTKFFISTTSDYTVYLGADDLATPYYAPVDIFVDRAPTPATPTAP</sequence>
<name>A0A8H5K311_9HYPO</name>
<comment type="caution">
    <text evidence="2">The sequence shown here is derived from an EMBL/GenBank/DDBJ whole genome shotgun (WGS) entry which is preliminary data.</text>
</comment>
<evidence type="ECO:0000313" key="2">
    <source>
        <dbReference type="EMBL" id="KAF5565834.1"/>
    </source>
</evidence>
<dbReference type="Proteomes" id="UP000582016">
    <property type="component" value="Unassembled WGS sequence"/>
</dbReference>
<dbReference type="AlphaFoldDB" id="A0A8H5K311"/>
<keyword evidence="1" id="KW-0812">Transmembrane</keyword>
<reference evidence="2 3" key="1">
    <citation type="submission" date="2020-05" db="EMBL/GenBank/DDBJ databases">
        <title>Identification and distribution of gene clusters putatively required for synthesis of sphingolipid metabolism inhibitors in phylogenetically diverse species of the filamentous fungus Fusarium.</title>
        <authorList>
            <person name="Kim H.-S."/>
            <person name="Busman M."/>
            <person name="Brown D.W."/>
            <person name="Divon H."/>
            <person name="Uhlig S."/>
            <person name="Proctor R.H."/>
        </authorList>
    </citation>
    <scope>NUCLEOTIDE SEQUENCE [LARGE SCALE GENOMIC DNA]</scope>
    <source>
        <strain evidence="2 3">NRRL 13617</strain>
    </source>
</reference>
<feature type="transmembrane region" description="Helical" evidence="1">
    <location>
        <begin position="59"/>
        <end position="86"/>
    </location>
</feature>
<dbReference type="EMBL" id="JAAOAQ010000125">
    <property type="protein sequence ID" value="KAF5565834.1"/>
    <property type="molecule type" value="Genomic_DNA"/>
</dbReference>